<accession>A0A9X8Y7E8</accession>
<dbReference type="Proteomes" id="UP000294682">
    <property type="component" value="Unassembled WGS sequence"/>
</dbReference>
<reference evidence="6 7" key="1">
    <citation type="submission" date="2019-03" db="EMBL/GenBank/DDBJ databases">
        <title>Genomic Encyclopedia of Type Strains, Phase IV (KMG-IV): sequencing the most valuable type-strain genomes for metagenomic binning, comparative biology and taxonomic classification.</title>
        <authorList>
            <person name="Goeker M."/>
        </authorList>
    </citation>
    <scope>NUCLEOTIDE SEQUENCE [LARGE SCALE GENOMIC DNA]</scope>
    <source>
        <strain evidence="6 7">DSM 100433</strain>
    </source>
</reference>
<dbReference type="CDD" id="cd03786">
    <property type="entry name" value="GTB_UDP-GlcNAc_2-Epimerase"/>
    <property type="match status" value="1"/>
</dbReference>
<comment type="similarity">
    <text evidence="2 4">Belongs to the UDP-N-acetylglucosamine 2-epimerase family.</text>
</comment>
<evidence type="ECO:0000256" key="4">
    <source>
        <dbReference type="RuleBase" id="RU003513"/>
    </source>
</evidence>
<dbReference type="EC" id="5.1.3.14" evidence="3"/>
<evidence type="ECO:0000259" key="5">
    <source>
        <dbReference type="Pfam" id="PF02350"/>
    </source>
</evidence>
<feature type="domain" description="UDP-N-acetylglucosamine 2-epimerase" evidence="5">
    <location>
        <begin position="25"/>
        <end position="365"/>
    </location>
</feature>
<dbReference type="PANTHER" id="PTHR43174">
    <property type="entry name" value="UDP-N-ACETYLGLUCOSAMINE 2-EPIMERASE"/>
    <property type="match status" value="1"/>
</dbReference>
<organism evidence="6 7">
    <name type="scientific">Harryflintia acetispora</name>
    <dbReference type="NCBI Taxonomy" id="1849041"/>
    <lineage>
        <taxon>Bacteria</taxon>
        <taxon>Bacillati</taxon>
        <taxon>Bacillota</taxon>
        <taxon>Clostridia</taxon>
        <taxon>Eubacteriales</taxon>
        <taxon>Oscillospiraceae</taxon>
        <taxon>Harryflintia</taxon>
    </lineage>
</organism>
<dbReference type="InterPro" id="IPR003331">
    <property type="entry name" value="UDP_GlcNAc_Epimerase_2_dom"/>
</dbReference>
<dbReference type="AlphaFoldDB" id="A0A9X8Y7E8"/>
<comment type="caution">
    <text evidence="6">The sequence shown here is derived from an EMBL/GenBank/DDBJ whole genome shotgun (WGS) entry which is preliminary data.</text>
</comment>
<dbReference type="SUPFAM" id="SSF53756">
    <property type="entry name" value="UDP-Glycosyltransferase/glycogen phosphorylase"/>
    <property type="match status" value="1"/>
</dbReference>
<name>A0A9X8Y7E8_9FIRM</name>
<gene>
    <name evidence="6" type="ORF">EDD78_11264</name>
</gene>
<protein>
    <recommendedName>
        <fullName evidence="3">UDP-N-acetylglucosamine 2-epimerase (non-hydrolyzing)</fullName>
        <ecNumber evidence="3">5.1.3.14</ecNumber>
    </recommendedName>
</protein>
<dbReference type="RefSeq" id="WP_132085113.1">
    <property type="nucleotide sequence ID" value="NZ_SLUK01000012.1"/>
</dbReference>
<dbReference type="EMBL" id="SLUK01000012">
    <property type="protein sequence ID" value="TCL41894.1"/>
    <property type="molecule type" value="Genomic_DNA"/>
</dbReference>
<sequence>MKPIRPLLVFGTRPDAIKMIPLVFACREHPLLSPIVCASGQHREMLSGVLEHFGVQPDYNLDIMQPGQSLTDITTRVLQGMAPILEKERPDVALVHGDTSTALAAGLAAFYARCPLGHVEAGLRTGNLYSPFPEEMNRTLLGNLCSLHFAPTGRNRENLLRQNAPGEIFVTGNTAIDVLRYTVKEDHRFSQGALREIDFSRRVILLTAHRRENLGQGLPAIFAAVRRILNDCPDVEFVFPVHPNPAVARQAEAAFADTPRVHRVAPVDVFDMHNLIGRCHMVMTDSGGLQEEAPSLGRPVLVLRKETERMEAIEAGTALLAGTDEQSVYESAMRLLHDPAAYGRMAHAQNPFGDGHAAERIAGIIAQRFGEENKA</sequence>
<evidence type="ECO:0000313" key="7">
    <source>
        <dbReference type="Proteomes" id="UP000294682"/>
    </source>
</evidence>
<evidence type="ECO:0000256" key="2">
    <source>
        <dbReference type="ARBA" id="ARBA00038209"/>
    </source>
</evidence>
<dbReference type="Gene3D" id="3.40.50.2000">
    <property type="entry name" value="Glycogen Phosphorylase B"/>
    <property type="match status" value="2"/>
</dbReference>
<keyword evidence="7" id="KW-1185">Reference proteome</keyword>
<keyword evidence="1 4" id="KW-0413">Isomerase</keyword>
<dbReference type="InterPro" id="IPR029767">
    <property type="entry name" value="WecB-like"/>
</dbReference>
<dbReference type="GO" id="GO:0008761">
    <property type="term" value="F:UDP-N-acetylglucosamine 2-epimerase activity"/>
    <property type="evidence" value="ECO:0007669"/>
    <property type="project" value="UniProtKB-EC"/>
</dbReference>
<proteinExistence type="inferred from homology"/>
<evidence type="ECO:0000256" key="1">
    <source>
        <dbReference type="ARBA" id="ARBA00023235"/>
    </source>
</evidence>
<evidence type="ECO:0000256" key="3">
    <source>
        <dbReference type="ARBA" id="ARBA00038858"/>
    </source>
</evidence>
<dbReference type="PANTHER" id="PTHR43174:SF2">
    <property type="entry name" value="UDP-N-ACETYLGLUCOSAMINE 2-EPIMERASE"/>
    <property type="match status" value="1"/>
</dbReference>
<dbReference type="NCBIfam" id="TIGR00236">
    <property type="entry name" value="wecB"/>
    <property type="match status" value="1"/>
</dbReference>
<evidence type="ECO:0000313" key="6">
    <source>
        <dbReference type="EMBL" id="TCL41894.1"/>
    </source>
</evidence>
<dbReference type="Pfam" id="PF02350">
    <property type="entry name" value="Epimerase_2"/>
    <property type="match status" value="1"/>
</dbReference>